<name>A0A7M5V658_9CNID</name>
<evidence type="ECO:0000256" key="1">
    <source>
        <dbReference type="SAM" id="MobiDB-lite"/>
    </source>
</evidence>
<accession>A0A7M5V658</accession>
<dbReference type="EnsemblMetazoa" id="CLYHEMT003026.2">
    <property type="protein sequence ID" value="CLYHEMP003026.2"/>
    <property type="gene ID" value="CLYHEMG003026"/>
</dbReference>
<proteinExistence type="predicted"/>
<sequence>MHHLVPLVKTHGSPSTNERTAFQHSTNQKAAIPQPTNEEAVTNKRQVNEDLQVYKMENGTRNDLLLQEVQRLGNMVGMMGARMDEMQTSGGTREGSGGLAALQAAMQQQQASVQANALQMGNMRSQAMLASTL</sequence>
<organism evidence="2 3">
    <name type="scientific">Clytia hemisphaerica</name>
    <dbReference type="NCBI Taxonomy" id="252671"/>
    <lineage>
        <taxon>Eukaryota</taxon>
        <taxon>Metazoa</taxon>
        <taxon>Cnidaria</taxon>
        <taxon>Hydrozoa</taxon>
        <taxon>Hydroidolina</taxon>
        <taxon>Leptothecata</taxon>
        <taxon>Obeliida</taxon>
        <taxon>Clytiidae</taxon>
        <taxon>Clytia</taxon>
    </lineage>
</organism>
<evidence type="ECO:0000313" key="3">
    <source>
        <dbReference type="Proteomes" id="UP000594262"/>
    </source>
</evidence>
<dbReference type="AlphaFoldDB" id="A0A7M5V658"/>
<keyword evidence="3" id="KW-1185">Reference proteome</keyword>
<dbReference type="Proteomes" id="UP000594262">
    <property type="component" value="Unplaced"/>
</dbReference>
<reference evidence="2" key="1">
    <citation type="submission" date="2021-01" db="UniProtKB">
        <authorList>
            <consortium name="EnsemblMetazoa"/>
        </authorList>
    </citation>
    <scope>IDENTIFICATION</scope>
</reference>
<protein>
    <submittedName>
        <fullName evidence="2">Uncharacterized protein</fullName>
    </submittedName>
</protein>
<feature type="compositionally biased region" description="Polar residues" evidence="1">
    <location>
        <begin position="12"/>
        <end position="45"/>
    </location>
</feature>
<feature type="region of interest" description="Disordered" evidence="1">
    <location>
        <begin position="1"/>
        <end position="45"/>
    </location>
</feature>
<evidence type="ECO:0000313" key="2">
    <source>
        <dbReference type="EnsemblMetazoa" id="CLYHEMP003026.2"/>
    </source>
</evidence>